<gene>
    <name evidence="5" type="ORF">GCM10023353_06680</name>
</gene>
<dbReference type="Proteomes" id="UP001500839">
    <property type="component" value="Unassembled WGS sequence"/>
</dbReference>
<protein>
    <recommendedName>
        <fullName evidence="4">HTH marR-type domain-containing protein</fullName>
    </recommendedName>
</protein>
<proteinExistence type="predicted"/>
<sequence>MGTEDIPSCTDELGNQLARLHRMRERTMTQVGRFGADGLELAAYRCVFAVLQHGPMRSGELAETMLSDPSTVSRHVAQLVERGHLERQPDRDDRRASLIAVTESGRRAAERMRLRRNQRLGAVVGAWPESERVELARLLGKLLDGYELRRDEIVASDSGAGPRPENGPRR</sequence>
<dbReference type="EMBL" id="BAABKQ010000001">
    <property type="protein sequence ID" value="GAA4806227.1"/>
    <property type="molecule type" value="Genomic_DNA"/>
</dbReference>
<keyword evidence="3" id="KW-0804">Transcription</keyword>
<reference evidence="6" key="1">
    <citation type="journal article" date="2019" name="Int. J. Syst. Evol. Microbiol.">
        <title>The Global Catalogue of Microorganisms (GCM) 10K type strain sequencing project: providing services to taxonomists for standard genome sequencing and annotation.</title>
        <authorList>
            <consortium name="The Broad Institute Genomics Platform"/>
            <consortium name="The Broad Institute Genome Sequencing Center for Infectious Disease"/>
            <person name="Wu L."/>
            <person name="Ma J."/>
        </authorList>
    </citation>
    <scope>NUCLEOTIDE SEQUENCE [LARGE SCALE GENOMIC DNA]</scope>
    <source>
        <strain evidence="6">JCM 18542</strain>
    </source>
</reference>
<dbReference type="InterPro" id="IPR036388">
    <property type="entry name" value="WH-like_DNA-bd_sf"/>
</dbReference>
<dbReference type="InterPro" id="IPR000835">
    <property type="entry name" value="HTH_MarR-typ"/>
</dbReference>
<keyword evidence="2" id="KW-0238">DNA-binding</keyword>
<evidence type="ECO:0000256" key="2">
    <source>
        <dbReference type="ARBA" id="ARBA00023125"/>
    </source>
</evidence>
<evidence type="ECO:0000256" key="1">
    <source>
        <dbReference type="ARBA" id="ARBA00023015"/>
    </source>
</evidence>
<dbReference type="PRINTS" id="PR00598">
    <property type="entry name" value="HTHMARR"/>
</dbReference>
<evidence type="ECO:0000313" key="6">
    <source>
        <dbReference type="Proteomes" id="UP001500839"/>
    </source>
</evidence>
<evidence type="ECO:0000259" key="4">
    <source>
        <dbReference type="PROSITE" id="PS50995"/>
    </source>
</evidence>
<evidence type="ECO:0000256" key="3">
    <source>
        <dbReference type="ARBA" id="ARBA00023163"/>
    </source>
</evidence>
<dbReference type="SMART" id="SM00347">
    <property type="entry name" value="HTH_MARR"/>
    <property type="match status" value="1"/>
</dbReference>
<dbReference type="InterPro" id="IPR036390">
    <property type="entry name" value="WH_DNA-bd_sf"/>
</dbReference>
<dbReference type="PANTHER" id="PTHR33164">
    <property type="entry name" value="TRANSCRIPTIONAL REGULATOR, MARR FAMILY"/>
    <property type="match status" value="1"/>
</dbReference>
<dbReference type="InterPro" id="IPR023187">
    <property type="entry name" value="Tscrpt_reg_MarR-type_CS"/>
</dbReference>
<dbReference type="InterPro" id="IPR039422">
    <property type="entry name" value="MarR/SlyA-like"/>
</dbReference>
<name>A0ABP9CB03_9ACTN</name>
<accession>A0ABP9CB03</accession>
<dbReference type="SUPFAM" id="SSF46785">
    <property type="entry name" value="Winged helix' DNA-binding domain"/>
    <property type="match status" value="1"/>
</dbReference>
<dbReference type="PANTHER" id="PTHR33164:SF57">
    <property type="entry name" value="MARR-FAMILY TRANSCRIPTIONAL REGULATOR"/>
    <property type="match status" value="1"/>
</dbReference>
<dbReference type="PROSITE" id="PS50995">
    <property type="entry name" value="HTH_MARR_2"/>
    <property type="match status" value="1"/>
</dbReference>
<feature type="domain" description="HTH marR-type" evidence="4">
    <location>
        <begin position="10"/>
        <end position="144"/>
    </location>
</feature>
<keyword evidence="1" id="KW-0805">Transcription regulation</keyword>
<evidence type="ECO:0000313" key="5">
    <source>
        <dbReference type="EMBL" id="GAA4806227.1"/>
    </source>
</evidence>
<comment type="caution">
    <text evidence="5">The sequence shown here is derived from an EMBL/GenBank/DDBJ whole genome shotgun (WGS) entry which is preliminary data.</text>
</comment>
<dbReference type="PROSITE" id="PS01117">
    <property type="entry name" value="HTH_MARR_1"/>
    <property type="match status" value="1"/>
</dbReference>
<dbReference type="Pfam" id="PF12802">
    <property type="entry name" value="MarR_2"/>
    <property type="match status" value="1"/>
</dbReference>
<keyword evidence="6" id="KW-1185">Reference proteome</keyword>
<organism evidence="5 6">
    <name type="scientific">Tomitella cavernea</name>
    <dbReference type="NCBI Taxonomy" id="1387982"/>
    <lineage>
        <taxon>Bacteria</taxon>
        <taxon>Bacillati</taxon>
        <taxon>Actinomycetota</taxon>
        <taxon>Actinomycetes</taxon>
        <taxon>Mycobacteriales</taxon>
        <taxon>Tomitella</taxon>
    </lineage>
</organism>
<dbReference type="Gene3D" id="1.10.10.10">
    <property type="entry name" value="Winged helix-like DNA-binding domain superfamily/Winged helix DNA-binding domain"/>
    <property type="match status" value="1"/>
</dbReference>